<dbReference type="PANTHER" id="PTHR33480">
    <property type="entry name" value="SET DOMAIN-CONTAINING PROTEIN-RELATED"/>
    <property type="match status" value="1"/>
</dbReference>
<dbReference type="GeneID" id="110982047"/>
<evidence type="ECO:0000313" key="2">
    <source>
        <dbReference type="Proteomes" id="UP000694845"/>
    </source>
</evidence>
<evidence type="ECO:0000313" key="3">
    <source>
        <dbReference type="RefSeq" id="XP_022095876.1"/>
    </source>
</evidence>
<dbReference type="PANTHER" id="PTHR33480:SF1">
    <property type="entry name" value="TYR RECOMBINASE DOMAIN-CONTAINING PROTEIN"/>
    <property type="match status" value="1"/>
</dbReference>
<dbReference type="AlphaFoldDB" id="A0A8B7YX68"/>
<evidence type="ECO:0000256" key="1">
    <source>
        <dbReference type="SAM" id="MobiDB-lite"/>
    </source>
</evidence>
<dbReference type="KEGG" id="aplc:110982047"/>
<dbReference type="Proteomes" id="UP000694845">
    <property type="component" value="Unplaced"/>
</dbReference>
<keyword evidence="2" id="KW-1185">Reference proteome</keyword>
<accession>A0A8B7YX68</accession>
<reference evidence="3" key="1">
    <citation type="submission" date="2025-08" db="UniProtKB">
        <authorList>
            <consortium name="RefSeq"/>
        </authorList>
    </citation>
    <scope>IDENTIFICATION</scope>
</reference>
<gene>
    <name evidence="3" type="primary">LOC110982047</name>
</gene>
<protein>
    <submittedName>
        <fullName evidence="3">Uncharacterized protein LOC110982047 isoform X1</fullName>
    </submittedName>
</protein>
<organism evidence="2 3">
    <name type="scientific">Acanthaster planci</name>
    <name type="common">Crown-of-thorns starfish</name>
    <dbReference type="NCBI Taxonomy" id="133434"/>
    <lineage>
        <taxon>Eukaryota</taxon>
        <taxon>Metazoa</taxon>
        <taxon>Echinodermata</taxon>
        <taxon>Eleutherozoa</taxon>
        <taxon>Asterozoa</taxon>
        <taxon>Asteroidea</taxon>
        <taxon>Valvatacea</taxon>
        <taxon>Valvatida</taxon>
        <taxon>Acanthasteridae</taxon>
        <taxon>Acanthaster</taxon>
    </lineage>
</organism>
<sequence>MKLEDFHKHSTAKLEGECLSSDLERQLCKMFRVVEIVGKRGRTVPVLPSNEAVAWFNALVAKRHEAGVAQDNNFLFTRFCYGGRGHIRGSDCLRAHADKASLDNASSIRSIKFRKHVATASQIPALKEHQLETLANFMGHDLRVHREYYQLPDTVQRVTKLSKPFLSLERGNLPSQQGKSLDDLHVTGEGFTSEEDSSDSGDCSDSSEDSCDESVENASWCCCCITKKGTLSAIETNEAPSLDTAEKIDVQEGLRKFFQLRKVLGKLDIEAACTVALQTRVWKSIKDFCRNTMRW</sequence>
<dbReference type="RefSeq" id="XP_022095876.1">
    <property type="nucleotide sequence ID" value="XM_022240184.1"/>
</dbReference>
<name>A0A8B7YX68_ACAPL</name>
<dbReference type="OrthoDB" id="5376140at2759"/>
<proteinExistence type="predicted"/>
<feature type="region of interest" description="Disordered" evidence="1">
    <location>
        <begin position="169"/>
        <end position="208"/>
    </location>
</feature>